<reference evidence="2 3" key="1">
    <citation type="submission" date="2020-08" db="EMBL/GenBank/DDBJ databases">
        <title>Genomic Encyclopedia of Type Strains, Phase IV (KMG-IV): sequencing the most valuable type-strain genomes for metagenomic binning, comparative biology and taxonomic classification.</title>
        <authorList>
            <person name="Goeker M."/>
        </authorList>
    </citation>
    <scope>NUCLEOTIDE SEQUENCE [LARGE SCALE GENOMIC DNA]</scope>
    <source>
        <strain evidence="2 3">DSM 12706</strain>
    </source>
</reference>
<protein>
    <submittedName>
        <fullName evidence="2">Reactive intermediate/imine deaminase</fullName>
    </submittedName>
</protein>
<evidence type="ECO:0000313" key="2">
    <source>
        <dbReference type="EMBL" id="MBB5048984.1"/>
    </source>
</evidence>
<keyword evidence="3" id="KW-1185">Reference proteome</keyword>
<dbReference type="NCBIfam" id="TIGR00004">
    <property type="entry name" value="Rid family detoxifying hydrolase"/>
    <property type="match status" value="1"/>
</dbReference>
<comment type="caution">
    <text evidence="2">The sequence shown here is derived from an EMBL/GenBank/DDBJ whole genome shotgun (WGS) entry which is preliminary data.</text>
</comment>
<accession>A0A7W7Z6M7</accession>
<dbReference type="EMBL" id="JACHIH010000028">
    <property type="protein sequence ID" value="MBB5048984.1"/>
    <property type="molecule type" value="Genomic_DNA"/>
</dbReference>
<dbReference type="Pfam" id="PF01042">
    <property type="entry name" value="Ribonuc_L-PSP"/>
    <property type="match status" value="1"/>
</dbReference>
<dbReference type="Gene3D" id="3.30.1330.40">
    <property type="entry name" value="RutC-like"/>
    <property type="match status" value="1"/>
</dbReference>
<proteinExistence type="inferred from homology"/>
<dbReference type="CDD" id="cd00448">
    <property type="entry name" value="YjgF_YER057c_UK114_family"/>
    <property type="match status" value="1"/>
</dbReference>
<organism evidence="2 3">
    <name type="scientific">Rhodopseudomonas rhenobacensis</name>
    <dbReference type="NCBI Taxonomy" id="87461"/>
    <lineage>
        <taxon>Bacteria</taxon>
        <taxon>Pseudomonadati</taxon>
        <taxon>Pseudomonadota</taxon>
        <taxon>Alphaproteobacteria</taxon>
        <taxon>Hyphomicrobiales</taxon>
        <taxon>Nitrobacteraceae</taxon>
        <taxon>Rhodopseudomonas</taxon>
    </lineage>
</organism>
<dbReference type="Proteomes" id="UP000542353">
    <property type="component" value="Unassembled WGS sequence"/>
</dbReference>
<sequence length="140" mass="15028">MSSQLLAGLNRTTTTKEVIFTENAPLPLGTYSQAIRVGETVYLSAQTPVSPTTGQVEETSFDGQMRQTMDNLKAMTAAAGGSLDDVVKVTVFIANIDDFARMNTIMEEYFSRPYPARTTAGANGLARGTLVAIDAIMVLQ</sequence>
<dbReference type="AlphaFoldDB" id="A0A7W7Z6M7"/>
<name>A0A7W7Z6M7_9BRAD</name>
<gene>
    <name evidence="2" type="ORF">HNR60_003755</name>
</gene>
<dbReference type="InterPro" id="IPR035959">
    <property type="entry name" value="RutC-like_sf"/>
</dbReference>
<dbReference type="RefSeq" id="WP_184260484.1">
    <property type="nucleotide sequence ID" value="NZ_JACHIH010000028.1"/>
</dbReference>
<evidence type="ECO:0000256" key="1">
    <source>
        <dbReference type="ARBA" id="ARBA00010552"/>
    </source>
</evidence>
<dbReference type="PANTHER" id="PTHR11803:SF39">
    <property type="entry name" value="2-IMINOBUTANOATE_2-IMINOPROPANOATE DEAMINASE"/>
    <property type="match status" value="1"/>
</dbReference>
<dbReference type="SUPFAM" id="SSF55298">
    <property type="entry name" value="YjgF-like"/>
    <property type="match status" value="1"/>
</dbReference>
<dbReference type="InterPro" id="IPR006175">
    <property type="entry name" value="YjgF/YER057c/UK114"/>
</dbReference>
<evidence type="ECO:0000313" key="3">
    <source>
        <dbReference type="Proteomes" id="UP000542353"/>
    </source>
</evidence>
<dbReference type="FunFam" id="3.30.1330.40:FF:000001">
    <property type="entry name" value="L-PSP family endoribonuclease"/>
    <property type="match status" value="1"/>
</dbReference>
<dbReference type="GO" id="GO:0005829">
    <property type="term" value="C:cytosol"/>
    <property type="evidence" value="ECO:0007669"/>
    <property type="project" value="TreeGrafter"/>
</dbReference>
<dbReference type="InterPro" id="IPR006056">
    <property type="entry name" value="RidA"/>
</dbReference>
<dbReference type="GO" id="GO:0019239">
    <property type="term" value="F:deaminase activity"/>
    <property type="evidence" value="ECO:0007669"/>
    <property type="project" value="TreeGrafter"/>
</dbReference>
<comment type="similarity">
    <text evidence="1">Belongs to the RutC family.</text>
</comment>
<dbReference type="PANTHER" id="PTHR11803">
    <property type="entry name" value="2-IMINOBUTANOATE/2-IMINOPROPANOATE DEAMINASE RIDA"/>
    <property type="match status" value="1"/>
</dbReference>